<dbReference type="Proteomes" id="UP001151478">
    <property type="component" value="Unassembled WGS sequence"/>
</dbReference>
<reference evidence="2" key="1">
    <citation type="submission" date="2023-02" db="EMBL/GenBank/DDBJ databases">
        <title>Polaribacter ponticola sp. nov., isolated from seawater.</title>
        <authorList>
            <person name="Baek J.H."/>
            <person name="Kim J.M."/>
            <person name="Choi D.G."/>
            <person name="Jeon C.O."/>
        </authorList>
    </citation>
    <scope>NUCLEOTIDE SEQUENCE</scope>
    <source>
        <strain evidence="2">MSW5</strain>
    </source>
</reference>
<feature type="signal peptide" evidence="1">
    <location>
        <begin position="1"/>
        <end position="21"/>
    </location>
</feature>
<evidence type="ECO:0008006" key="4">
    <source>
        <dbReference type="Google" id="ProtNLM"/>
    </source>
</evidence>
<dbReference type="PROSITE" id="PS51257">
    <property type="entry name" value="PROKAR_LIPOPROTEIN"/>
    <property type="match status" value="1"/>
</dbReference>
<feature type="chain" id="PRO_5047334240" description="Lipoprotein" evidence="1">
    <location>
        <begin position="22"/>
        <end position="110"/>
    </location>
</feature>
<evidence type="ECO:0000256" key="1">
    <source>
        <dbReference type="SAM" id="SignalP"/>
    </source>
</evidence>
<gene>
    <name evidence="2" type="ORF">N5A56_014310</name>
</gene>
<evidence type="ECO:0000313" key="3">
    <source>
        <dbReference type="Proteomes" id="UP001151478"/>
    </source>
</evidence>
<proteinExistence type="predicted"/>
<protein>
    <recommendedName>
        <fullName evidence="4">Lipoprotein</fullName>
    </recommendedName>
</protein>
<accession>A0ABT5SBM2</accession>
<dbReference type="RefSeq" id="WP_265726062.1">
    <property type="nucleotide sequence ID" value="NZ_JAOSLC020000003.1"/>
</dbReference>
<keyword evidence="3" id="KW-1185">Reference proteome</keyword>
<sequence length="110" mass="12731">MKKLYTAALVLFIACSFSAKKITSQENKVIATYNSITDKGFYKFIDAKNVEHLFYDLDGSLDIELEDENYLDKKFSITWKTKEIDELDDEGEETGNKITVKIIFTIKEEK</sequence>
<evidence type="ECO:0000313" key="2">
    <source>
        <dbReference type="EMBL" id="MDD7915517.1"/>
    </source>
</evidence>
<keyword evidence="1" id="KW-0732">Signal</keyword>
<organism evidence="2 3">
    <name type="scientific">Polaribacter ponticola</name>
    <dbReference type="NCBI Taxonomy" id="2978475"/>
    <lineage>
        <taxon>Bacteria</taxon>
        <taxon>Pseudomonadati</taxon>
        <taxon>Bacteroidota</taxon>
        <taxon>Flavobacteriia</taxon>
        <taxon>Flavobacteriales</taxon>
        <taxon>Flavobacteriaceae</taxon>
    </lineage>
</organism>
<dbReference type="EMBL" id="JAOSLC020000003">
    <property type="protein sequence ID" value="MDD7915517.1"/>
    <property type="molecule type" value="Genomic_DNA"/>
</dbReference>
<comment type="caution">
    <text evidence="2">The sequence shown here is derived from an EMBL/GenBank/DDBJ whole genome shotgun (WGS) entry which is preliminary data.</text>
</comment>
<name>A0ABT5SBM2_9FLAO</name>